<feature type="domain" description="ABC transporter" evidence="4">
    <location>
        <begin position="5"/>
        <end position="237"/>
    </location>
</feature>
<protein>
    <recommendedName>
        <fullName evidence="4">ABC transporter domain-containing protein</fullName>
    </recommendedName>
</protein>
<dbReference type="AlphaFoldDB" id="C0W193"/>
<dbReference type="Proteomes" id="UP000010301">
    <property type="component" value="Unassembled WGS sequence"/>
</dbReference>
<feature type="compositionally biased region" description="Basic and acidic residues" evidence="3">
    <location>
        <begin position="214"/>
        <end position="224"/>
    </location>
</feature>
<organism evidence="5 6">
    <name type="scientific">Gleimia coleocanis DSM 15436</name>
    <dbReference type="NCBI Taxonomy" id="525245"/>
    <lineage>
        <taxon>Bacteria</taxon>
        <taxon>Bacillati</taxon>
        <taxon>Actinomycetota</taxon>
        <taxon>Actinomycetes</taxon>
        <taxon>Actinomycetales</taxon>
        <taxon>Actinomycetaceae</taxon>
        <taxon>Gleimia</taxon>
    </lineage>
</organism>
<evidence type="ECO:0000259" key="4">
    <source>
        <dbReference type="PROSITE" id="PS50893"/>
    </source>
</evidence>
<dbReference type="InterPro" id="IPR027417">
    <property type="entry name" value="P-loop_NTPase"/>
</dbReference>
<keyword evidence="6" id="KW-1185">Reference proteome</keyword>
<reference evidence="5 6" key="1">
    <citation type="submission" date="2009-01" db="EMBL/GenBank/DDBJ databases">
        <authorList>
            <person name="Qin X."/>
            <person name="Bachman B."/>
            <person name="Battles P."/>
            <person name="Bell A."/>
            <person name="Bess C."/>
            <person name="Bickham C."/>
            <person name="Chaboub L."/>
            <person name="Chen D."/>
            <person name="Coyle M."/>
            <person name="Deiros D.R."/>
            <person name="Dinh H."/>
            <person name="Forbes L."/>
            <person name="Fowler G."/>
            <person name="Francisco L."/>
            <person name="Fu Q."/>
            <person name="Gubbala S."/>
            <person name="Hale W."/>
            <person name="Han Y."/>
            <person name="Hemphill L."/>
            <person name="Highlander S.K."/>
            <person name="Hirani K."/>
            <person name="Hogues M."/>
            <person name="Jackson L."/>
            <person name="Jakkamsetti A."/>
            <person name="Javaid M."/>
            <person name="Jiang H."/>
            <person name="Korchina V."/>
            <person name="Kovar C."/>
            <person name="Lara F."/>
            <person name="Lee S."/>
            <person name="Mata R."/>
            <person name="Mathew T."/>
            <person name="Moen C."/>
            <person name="Morales K."/>
            <person name="Munidasa M."/>
            <person name="Nazareth L."/>
            <person name="Ngo R."/>
            <person name="Nguyen L."/>
            <person name="Okwuonu G."/>
            <person name="Ongeri F."/>
            <person name="Patil S."/>
            <person name="Petrosino J."/>
            <person name="Pham C."/>
            <person name="Pham P."/>
            <person name="Pu L.-L."/>
            <person name="Puazo M."/>
            <person name="Raj R."/>
            <person name="Reid J."/>
            <person name="Rouhana J."/>
            <person name="Saada N."/>
            <person name="Shang Y."/>
            <person name="Simmons D."/>
            <person name="Thornton R."/>
            <person name="Warren J."/>
            <person name="Weissenberger G."/>
            <person name="Zhang J."/>
            <person name="Zhang L."/>
            <person name="Zhou C."/>
            <person name="Zhu D."/>
            <person name="Muzny D."/>
            <person name="Worley K."/>
            <person name="Gibbs R."/>
        </authorList>
    </citation>
    <scope>NUCLEOTIDE SEQUENCE [LARGE SCALE GENOMIC DNA]</scope>
    <source>
        <strain evidence="5 6">DSM 15436</strain>
    </source>
</reference>
<keyword evidence="1" id="KW-0547">Nucleotide-binding</keyword>
<dbReference type="GO" id="GO:0005524">
    <property type="term" value="F:ATP binding"/>
    <property type="evidence" value="ECO:0007669"/>
    <property type="project" value="UniProtKB-KW"/>
</dbReference>
<feature type="region of interest" description="Disordered" evidence="3">
    <location>
        <begin position="214"/>
        <end position="257"/>
    </location>
</feature>
<gene>
    <name evidence="5" type="ORF">HMPREF0044_1183</name>
</gene>
<dbReference type="PROSITE" id="PS50893">
    <property type="entry name" value="ABC_TRANSPORTER_2"/>
    <property type="match status" value="1"/>
</dbReference>
<evidence type="ECO:0000313" key="5">
    <source>
        <dbReference type="EMBL" id="EEH63582.1"/>
    </source>
</evidence>
<sequence>MKTLINAKALTLAGKTRPVFGPLSLSIPTGKLCLISGEQSSGKSSLLLALTGRFNGLEGELTINGIDATEHPLQVLEHTSVAQLGNYLTAEDRLTINEAIYDRAFIDNMSPRKAKQRFSELEELIGLKLNRNTQLNEYDLLTQRWVSVALAILRPAKVTILDDADQGLTPTQAAELYRILQNIAEHEEMAIIVSGFHAGAVPQGTLLLNLEGNKQHPREYEKATNPELSQQESAPQINDPLAEPADSTEAAEEKEEN</sequence>
<dbReference type="STRING" id="525245.HMPREF0044_1183"/>
<comment type="caution">
    <text evidence="5">The sequence shown here is derived from an EMBL/GenBank/DDBJ whole genome shotgun (WGS) entry which is preliminary data.</text>
</comment>
<dbReference type="InterPro" id="IPR003439">
    <property type="entry name" value="ABC_transporter-like_ATP-bd"/>
</dbReference>
<dbReference type="PANTHER" id="PTHR43158">
    <property type="entry name" value="SKFA PEPTIDE EXPORT ATP-BINDING PROTEIN SKFE"/>
    <property type="match status" value="1"/>
</dbReference>
<feature type="compositionally biased region" description="Polar residues" evidence="3">
    <location>
        <begin position="226"/>
        <end position="236"/>
    </location>
</feature>
<name>C0W193_9ACTO</name>
<dbReference type="eggNOG" id="COG1131">
    <property type="taxonomic scope" value="Bacteria"/>
</dbReference>
<dbReference type="Gene3D" id="3.40.50.300">
    <property type="entry name" value="P-loop containing nucleotide triphosphate hydrolases"/>
    <property type="match status" value="1"/>
</dbReference>
<dbReference type="RefSeq" id="WP_006546353.1">
    <property type="nucleotide sequence ID" value="NZ_DS999541.1"/>
</dbReference>
<evidence type="ECO:0000256" key="3">
    <source>
        <dbReference type="SAM" id="MobiDB-lite"/>
    </source>
</evidence>
<keyword evidence="2" id="KW-0067">ATP-binding</keyword>
<dbReference type="HOGENOM" id="CLU_079342_0_0_11"/>
<proteinExistence type="predicted"/>
<accession>C0W193</accession>
<dbReference type="PANTHER" id="PTHR43158:SF2">
    <property type="entry name" value="SKFA PEPTIDE EXPORT ATP-BINDING PROTEIN SKFE"/>
    <property type="match status" value="1"/>
</dbReference>
<evidence type="ECO:0000256" key="1">
    <source>
        <dbReference type="ARBA" id="ARBA00022741"/>
    </source>
</evidence>
<evidence type="ECO:0000256" key="2">
    <source>
        <dbReference type="ARBA" id="ARBA00022840"/>
    </source>
</evidence>
<dbReference type="GO" id="GO:0016887">
    <property type="term" value="F:ATP hydrolysis activity"/>
    <property type="evidence" value="ECO:0007669"/>
    <property type="project" value="InterPro"/>
</dbReference>
<dbReference type="OrthoDB" id="3726653at2"/>
<dbReference type="SUPFAM" id="SSF52540">
    <property type="entry name" value="P-loop containing nucleoside triphosphate hydrolases"/>
    <property type="match status" value="1"/>
</dbReference>
<dbReference type="Pfam" id="PF00005">
    <property type="entry name" value="ABC_tran"/>
    <property type="match status" value="1"/>
</dbReference>
<dbReference type="EMBL" id="ACFG01000032">
    <property type="protein sequence ID" value="EEH63582.1"/>
    <property type="molecule type" value="Genomic_DNA"/>
</dbReference>
<evidence type="ECO:0000313" key="6">
    <source>
        <dbReference type="Proteomes" id="UP000010301"/>
    </source>
</evidence>